<organism evidence="2">
    <name type="scientific">Synergus sp. 1 DYB-20230501</name>
    <dbReference type="NCBI Taxonomy" id="3136278"/>
    <lineage>
        <taxon>Eukaryota</taxon>
        <taxon>Metazoa</taxon>
        <taxon>Ecdysozoa</taxon>
        <taxon>Arthropoda</taxon>
        <taxon>Hexapoda</taxon>
        <taxon>Insecta</taxon>
        <taxon>Pterygota</taxon>
        <taxon>Neoptera</taxon>
        <taxon>Endopterygota</taxon>
        <taxon>Hymenoptera</taxon>
        <taxon>Apocrita</taxon>
        <taxon>Proctotrupomorpha</taxon>
        <taxon>Cynipoidea</taxon>
        <taxon>Cynipidae</taxon>
        <taxon>Cynipinae</taxon>
        <taxon>Synergini</taxon>
        <taxon>Synergus</taxon>
    </lineage>
</organism>
<reference evidence="2" key="1">
    <citation type="submission" date="2023-12" db="EMBL/GenBank/DDBJ databases">
        <authorList>
            <person name="Duan Y."/>
        </authorList>
    </citation>
    <scope>NUCLEOTIDE SEQUENCE</scope>
</reference>
<keyword evidence="1" id="KW-1133">Transmembrane helix</keyword>
<name>A0AAU6QDH0_9HYME</name>
<keyword evidence="2" id="KW-0496">Mitochondrion</keyword>
<keyword evidence="1" id="KW-0812">Transmembrane</keyword>
<accession>A0AAU6QDH0</accession>
<geneLocation type="mitochondrion" evidence="2"/>
<feature type="transmembrane region" description="Helical" evidence="1">
    <location>
        <begin position="12"/>
        <end position="30"/>
    </location>
</feature>
<proteinExistence type="predicted"/>
<evidence type="ECO:0000313" key="2">
    <source>
        <dbReference type="EMBL" id="WYK36063.1"/>
    </source>
</evidence>
<dbReference type="AlphaFoldDB" id="A0AAU6QDH0"/>
<gene>
    <name evidence="2" type="primary">atp8</name>
</gene>
<sequence length="49" mass="6136">MPQMKPMNWLNLMLYFFTLMLITLINLNFFNLKKKKKKKIFFPTLNFYK</sequence>
<dbReference type="EMBL" id="PP034746">
    <property type="protein sequence ID" value="WYK36063.1"/>
    <property type="molecule type" value="Genomic_DNA"/>
</dbReference>
<protein>
    <submittedName>
        <fullName evidence="2">ATP synthase F0 subunit 8</fullName>
    </submittedName>
</protein>
<keyword evidence="1" id="KW-0472">Membrane</keyword>
<evidence type="ECO:0000256" key="1">
    <source>
        <dbReference type="SAM" id="Phobius"/>
    </source>
</evidence>